<accession>A0A383V9A6</accession>
<gene>
    <name evidence="4" type="ORF">BQ4739_LOCUS1704</name>
</gene>
<dbReference type="AlphaFoldDB" id="A0A383V9A6"/>
<dbReference type="InterPro" id="IPR052994">
    <property type="entry name" value="Tiny_macrocysts_regulators"/>
</dbReference>
<proteinExistence type="predicted"/>
<organism evidence="4 5">
    <name type="scientific">Tetradesmus obliquus</name>
    <name type="common">Green alga</name>
    <name type="synonym">Acutodesmus obliquus</name>
    <dbReference type="NCBI Taxonomy" id="3088"/>
    <lineage>
        <taxon>Eukaryota</taxon>
        <taxon>Viridiplantae</taxon>
        <taxon>Chlorophyta</taxon>
        <taxon>core chlorophytes</taxon>
        <taxon>Chlorophyceae</taxon>
        <taxon>CS clade</taxon>
        <taxon>Sphaeropleales</taxon>
        <taxon>Scenedesmaceae</taxon>
        <taxon>Tetradesmus</taxon>
    </lineage>
</organism>
<dbReference type="PANTHER" id="PTHR31600:SF2">
    <property type="entry name" value="GAMETE ENRICHED GENE 10 PROTEIN-RELATED"/>
    <property type="match status" value="1"/>
</dbReference>
<dbReference type="Pfam" id="PF25474">
    <property type="entry name" value="TPR_TmcB"/>
    <property type="match status" value="1"/>
</dbReference>
<feature type="transmembrane region" description="Helical" evidence="2">
    <location>
        <begin position="84"/>
        <end position="105"/>
    </location>
</feature>
<keyword evidence="2" id="KW-1133">Transmembrane helix</keyword>
<keyword evidence="2" id="KW-0472">Membrane</keyword>
<evidence type="ECO:0000313" key="5">
    <source>
        <dbReference type="Proteomes" id="UP000256970"/>
    </source>
</evidence>
<dbReference type="InterPro" id="IPR057352">
    <property type="entry name" value="TPR_TmcB/C"/>
</dbReference>
<feature type="transmembrane region" description="Helical" evidence="2">
    <location>
        <begin position="125"/>
        <end position="151"/>
    </location>
</feature>
<feature type="domain" description="TmcB/TmcC TPR repeats" evidence="3">
    <location>
        <begin position="493"/>
        <end position="611"/>
    </location>
</feature>
<feature type="transmembrane region" description="Helical" evidence="2">
    <location>
        <begin position="172"/>
        <end position="198"/>
    </location>
</feature>
<evidence type="ECO:0000256" key="1">
    <source>
        <dbReference type="SAM" id="MobiDB-lite"/>
    </source>
</evidence>
<dbReference type="Proteomes" id="UP000256970">
    <property type="component" value="Unassembled WGS sequence"/>
</dbReference>
<dbReference type="PANTHER" id="PTHR31600">
    <property type="entry name" value="TINY MACROCYSTS PROTEIN B-RELATED"/>
    <property type="match status" value="1"/>
</dbReference>
<evidence type="ECO:0000313" key="4">
    <source>
        <dbReference type="EMBL" id="SZX61184.1"/>
    </source>
</evidence>
<feature type="non-terminal residue" evidence="4">
    <location>
        <position position="660"/>
    </location>
</feature>
<reference evidence="4 5" key="1">
    <citation type="submission" date="2016-10" db="EMBL/GenBank/DDBJ databases">
        <authorList>
            <person name="Cai Z."/>
        </authorList>
    </citation>
    <scope>NUCLEOTIDE SEQUENCE [LARGE SCALE GENOMIC DNA]</scope>
</reference>
<evidence type="ECO:0000259" key="3">
    <source>
        <dbReference type="Pfam" id="PF25474"/>
    </source>
</evidence>
<evidence type="ECO:0000256" key="2">
    <source>
        <dbReference type="SAM" id="Phobius"/>
    </source>
</evidence>
<feature type="transmembrane region" description="Helical" evidence="2">
    <location>
        <begin position="348"/>
        <end position="367"/>
    </location>
</feature>
<feature type="transmembrane region" description="Helical" evidence="2">
    <location>
        <begin position="218"/>
        <end position="240"/>
    </location>
</feature>
<dbReference type="EMBL" id="FNXT01000131">
    <property type="protein sequence ID" value="SZX61184.1"/>
    <property type="molecule type" value="Genomic_DNA"/>
</dbReference>
<keyword evidence="5" id="KW-1185">Reference proteome</keyword>
<protein>
    <recommendedName>
        <fullName evidence="3">TmcB/TmcC TPR repeats domain-containing protein</fullName>
    </recommendedName>
</protein>
<name>A0A383V9A6_TETOB</name>
<keyword evidence="2" id="KW-0812">Transmembrane</keyword>
<feature type="region of interest" description="Disordered" evidence="1">
    <location>
        <begin position="1"/>
        <end position="43"/>
    </location>
</feature>
<feature type="transmembrane region" description="Helical" evidence="2">
    <location>
        <begin position="313"/>
        <end position="336"/>
    </location>
</feature>
<sequence>MPASVTSSASGGSGASSYVDSIADLPGAGKNPADDKDQEDSSWERSHGLCDDIFGAVYLAQTPHERELSVKKGVASSLIQSTQLLFLILSPYAGLFAPDENLWVYKYFSWVLVKIPVMEVKSYTVYVALTYVALGLVLLLMGLFGWMAFAIKNDEQERRKYRKVLNLVRPAAGLLFLVFPVAIMDLLSGVFTCDWAHLDNPVALLWPDVGSCFEGQHKIHAAVAAVTFVLYAVVSIMMGVGTCEQNPASVHMSSSPNLDVRCKITSLKVLLVLAASQLTSQHKLQAALCMVMSSWAFVMNFRQAPYYRKQTTSLHCGLWLGMSYLAALGLAGAVLVDRGEPEDAVKLRLTWWAGVLIMPVGISGIIASRLRQQLLTRDLARLAAAPVGAKLHKIVPLQGRWHVELLARCVREGRDIDKGSFCQESLDLAETVLAYGAARYGREEPFMLTLQASFSIFVHRDTAMARMQLQQVDRDKAGLLLAYAQFCCGEYLKASKDAAGQGGMLDLASFVEFARNYRSAVRAHRAALLTQRSFWRVLLKERVKYDDLEECLAALGKAELKATAVYRRVLERYPSNAKLLKAYAKFLEEVAHDPWRANRYYSEAERQGSSDGAMNLASMIKTMEAAGSSRGHAAAALQVDEAQDGICIINSAGIMMTTNV</sequence>
<feature type="compositionally biased region" description="Low complexity" evidence="1">
    <location>
        <begin position="1"/>
        <end position="10"/>
    </location>
</feature>